<dbReference type="OrthoDB" id="90081at2759"/>
<evidence type="ECO:0000313" key="2">
    <source>
        <dbReference type="Proteomes" id="UP001165121"/>
    </source>
</evidence>
<name>A0A9W6Y3C9_9STRA</name>
<gene>
    <name evidence="1" type="ORF">Pfra01_002076900</name>
</gene>
<dbReference type="Proteomes" id="UP001165121">
    <property type="component" value="Unassembled WGS sequence"/>
</dbReference>
<proteinExistence type="predicted"/>
<accession>A0A9W6Y3C9</accession>
<dbReference type="AlphaFoldDB" id="A0A9W6Y3C9"/>
<dbReference type="EMBL" id="BSXT01002905">
    <property type="protein sequence ID" value="GMF51418.1"/>
    <property type="molecule type" value="Genomic_DNA"/>
</dbReference>
<comment type="caution">
    <text evidence="1">The sequence shown here is derived from an EMBL/GenBank/DDBJ whole genome shotgun (WGS) entry which is preliminary data.</text>
</comment>
<sequence>MNFRRGKSAMTSQIAVVTLHKRHPELLVLRDSLRVALGMPECPSGSLLNFSQPWSLTSNSPDFSSPHLDMASFAATYADTTASKCLIPPDGWSYPGGSQPLFQWVQWIIMRNMPIHEVEDELTRAMSKLQPVTVKAIEKCMEGIAIKIAKKLEVELNELFGLMFDGWSHAGVHYVALLAVYEADGELRLPLIGLSPLVDDTPTPSALRP</sequence>
<dbReference type="PANTHER" id="PTHR40866:SF1">
    <property type="entry name" value="BED-TYPE DOMAIN-CONTAINING PROTEIN"/>
    <property type="match status" value="1"/>
</dbReference>
<keyword evidence="2" id="KW-1185">Reference proteome</keyword>
<dbReference type="PANTHER" id="PTHR40866">
    <property type="entry name" value="BED-TYPE DOMAIN-CONTAINING PROTEIN"/>
    <property type="match status" value="1"/>
</dbReference>
<reference evidence="1" key="1">
    <citation type="submission" date="2023-04" db="EMBL/GenBank/DDBJ databases">
        <title>Phytophthora fragariaefolia NBRC 109709.</title>
        <authorList>
            <person name="Ichikawa N."/>
            <person name="Sato H."/>
            <person name="Tonouchi N."/>
        </authorList>
    </citation>
    <scope>NUCLEOTIDE SEQUENCE</scope>
    <source>
        <strain evidence="1">NBRC 109709</strain>
    </source>
</reference>
<protein>
    <submittedName>
        <fullName evidence="1">Unnamed protein product</fullName>
    </submittedName>
</protein>
<evidence type="ECO:0000313" key="1">
    <source>
        <dbReference type="EMBL" id="GMF51418.1"/>
    </source>
</evidence>
<organism evidence="1 2">
    <name type="scientific">Phytophthora fragariaefolia</name>
    <dbReference type="NCBI Taxonomy" id="1490495"/>
    <lineage>
        <taxon>Eukaryota</taxon>
        <taxon>Sar</taxon>
        <taxon>Stramenopiles</taxon>
        <taxon>Oomycota</taxon>
        <taxon>Peronosporomycetes</taxon>
        <taxon>Peronosporales</taxon>
        <taxon>Peronosporaceae</taxon>
        <taxon>Phytophthora</taxon>
    </lineage>
</organism>